<feature type="compositionally biased region" description="Polar residues" evidence="1">
    <location>
        <begin position="171"/>
        <end position="185"/>
    </location>
</feature>
<feature type="region of interest" description="Disordered" evidence="1">
    <location>
        <begin position="568"/>
        <end position="588"/>
    </location>
</feature>
<sequence length="633" mass="68432">MSKLWGGNRKGGEQTPVSTVRGKISAPIPIPTDDDELPERIPVVGLAIPFGYDTADITADDGQGTIHSQTQTSIQRSPPRRISPQRLSGDELRRSTTGSRFRESGLLSPLASPAKPERRKGSFRAALGRLFGKKPKGNGEPLSNGHAEGRANHKHHKSDPTALSNAADKPTSPQRSNSLPLNQINRGLASHPTLLNNDPLGQDDQPENSPTRPRRATIPSRLFSNAPAMYTGFSGLSPRPTSHGREGATSRIGQAMTSGAHPNRRSRSAGQLKTLSGFTSPLPKRRSEEIRQWRSSFDASGPLSPWSSQRPDTAVTAQSQPDPSQQDEEAMPGLAIDGSEANEASYPDPEPFNFGPIGPMAMAGMTITQAASLEDRVLYLEARLREMEQAISSWSPGPHANGHTTAADPQHLQPPIPPKHASRPFSAEFGSGSETLAGRGPHSRDGTPRPVTPTRQPRSRSTTDTTEPSHGPGDPSPRRREQMEDCSPTSKYSTPESSGAQIATPTGTMRGFPPFSGMPLSKHGSLTAHHYSALLNLIQVERKAREELEEKVGLVERRLGAAMAGVGRGEEKRRRSEGLRGMKEEMERREMEVREAMEEDMDSDVDMGNGTPRTMSLSQLTLGKGGALQDVVF</sequence>
<organism evidence="2 3">
    <name type="scientific">Pseudogymnoascus verrucosus</name>
    <dbReference type="NCBI Taxonomy" id="342668"/>
    <lineage>
        <taxon>Eukaryota</taxon>
        <taxon>Fungi</taxon>
        <taxon>Dikarya</taxon>
        <taxon>Ascomycota</taxon>
        <taxon>Pezizomycotina</taxon>
        <taxon>Leotiomycetes</taxon>
        <taxon>Thelebolales</taxon>
        <taxon>Thelebolaceae</taxon>
        <taxon>Pseudogymnoascus</taxon>
    </lineage>
</organism>
<dbReference type="AlphaFoldDB" id="A0A2P2SYD8"/>
<feature type="region of interest" description="Disordered" evidence="1">
    <location>
        <begin position="1"/>
        <end position="37"/>
    </location>
</feature>
<dbReference type="GeneID" id="28833969"/>
<feature type="region of interest" description="Disordered" evidence="1">
    <location>
        <begin position="393"/>
        <end position="516"/>
    </location>
</feature>
<reference evidence="2 3" key="1">
    <citation type="submission" date="2016-03" db="EMBL/GenBank/DDBJ databases">
        <title>Comparative genomics of Pseudogymnoascus destructans, the fungus causing white-nose syndrome of bats.</title>
        <authorList>
            <person name="Palmer J.M."/>
            <person name="Drees K.P."/>
            <person name="Foster J.T."/>
            <person name="Lindner D.L."/>
        </authorList>
    </citation>
    <scope>NUCLEOTIDE SEQUENCE [LARGE SCALE GENOMIC DNA]</scope>
    <source>
        <strain evidence="2 3">UAMH 10579</strain>
    </source>
</reference>
<accession>A0A2P2SYD8</accession>
<dbReference type="OrthoDB" id="5428925at2759"/>
<feature type="compositionally biased region" description="Polar residues" evidence="1">
    <location>
        <begin position="487"/>
        <end position="507"/>
    </location>
</feature>
<dbReference type="RefSeq" id="XP_018135596.1">
    <property type="nucleotide sequence ID" value="XM_018270111.2"/>
</dbReference>
<feature type="compositionally biased region" description="Low complexity" evidence="1">
    <location>
        <begin position="448"/>
        <end position="466"/>
    </location>
</feature>
<dbReference type="STRING" id="342668.A0A2P2SYD8"/>
<feature type="compositionally biased region" description="Low complexity" evidence="1">
    <location>
        <begin position="73"/>
        <end position="86"/>
    </location>
</feature>
<reference evidence="3" key="2">
    <citation type="journal article" date="2018" name="Nat. Commun.">
        <title>Extreme sensitivity to ultraviolet light in the fungal pathogen causing white-nose syndrome of bats.</title>
        <authorList>
            <person name="Palmer J.M."/>
            <person name="Drees K.P."/>
            <person name="Foster J.T."/>
            <person name="Lindner D.L."/>
        </authorList>
    </citation>
    <scope>NUCLEOTIDE SEQUENCE [LARGE SCALE GENOMIC DNA]</scope>
    <source>
        <strain evidence="3">UAMH 10579</strain>
    </source>
</reference>
<evidence type="ECO:0000256" key="1">
    <source>
        <dbReference type="SAM" id="MobiDB-lite"/>
    </source>
</evidence>
<feature type="compositionally biased region" description="Polar residues" evidence="1">
    <location>
        <begin position="268"/>
        <end position="279"/>
    </location>
</feature>
<evidence type="ECO:0000313" key="2">
    <source>
        <dbReference type="EMBL" id="OBU01864.1"/>
    </source>
</evidence>
<feature type="region of interest" description="Disordered" evidence="1">
    <location>
        <begin position="54"/>
        <end position="330"/>
    </location>
</feature>
<proteinExistence type="predicted"/>
<dbReference type="EMBL" id="KV460206">
    <property type="protein sequence ID" value="OBU01864.1"/>
    <property type="molecule type" value="Genomic_DNA"/>
</dbReference>
<protein>
    <submittedName>
        <fullName evidence="2">Uncharacterized protein</fullName>
    </submittedName>
</protein>
<dbReference type="Proteomes" id="UP000091956">
    <property type="component" value="Unassembled WGS sequence"/>
</dbReference>
<evidence type="ECO:0000313" key="3">
    <source>
        <dbReference type="Proteomes" id="UP000091956"/>
    </source>
</evidence>
<gene>
    <name evidence="2" type="ORF">VE01_00583</name>
</gene>
<keyword evidence="3" id="KW-1185">Reference proteome</keyword>
<name>A0A2P2SYD8_9PEZI</name>
<feature type="compositionally biased region" description="Polar residues" evidence="1">
    <location>
        <begin position="305"/>
        <end position="324"/>
    </location>
</feature>